<proteinExistence type="predicted"/>
<protein>
    <submittedName>
        <fullName evidence="1">RHTO0S08e05314g1_1</fullName>
    </submittedName>
</protein>
<sequence length="193" mass="22547">MLRYFRVPGLRLARSAKPPLRPVKAVKSSARVTEVCGFPRGYPHVEVARKCVVDADPPLSQMLLEACAEGYDMAKQYQEALRWEQACKAGGVCPPDIKALLSRDEDTLSEPEYQKMAEWADQWGSKVFRRSNMLEYGQPIPPWSLVRPRFETLYKDREMTEEDGKKEKEWWNRLARIFTEQYKREEEAEDKKE</sequence>
<dbReference type="AlphaFoldDB" id="A0A061B7B0"/>
<dbReference type="EMBL" id="LK052943">
    <property type="protein sequence ID" value="CDR43758.1"/>
    <property type="molecule type" value="Genomic_DNA"/>
</dbReference>
<name>A0A061B7B0_RHOTO</name>
<reference evidence="1" key="1">
    <citation type="journal article" date="2014" name="Genome Announc.">
        <title>Draft genome sequence of Rhodosporidium toruloides CECT1137, an oleaginous yeast of biotechnological interest.</title>
        <authorList>
            <person name="Morin N."/>
            <person name="Calcas X."/>
            <person name="Devillers H."/>
            <person name="Durrens P."/>
            <person name="Sherman D.J."/>
            <person name="Nicaud J.-M."/>
            <person name="Neuveglise C."/>
        </authorList>
    </citation>
    <scope>NUCLEOTIDE SEQUENCE</scope>
    <source>
        <strain evidence="1">CECT1137</strain>
    </source>
</reference>
<gene>
    <name evidence="1" type="ORF">RHTO0S_08e05314g</name>
</gene>
<accession>A0A061B7B0</accession>
<dbReference type="OrthoDB" id="10327978at2759"/>
<organism evidence="1">
    <name type="scientific">Rhodotorula toruloides</name>
    <name type="common">Yeast</name>
    <name type="synonym">Rhodosporidium toruloides</name>
    <dbReference type="NCBI Taxonomy" id="5286"/>
    <lineage>
        <taxon>Eukaryota</taxon>
        <taxon>Fungi</taxon>
        <taxon>Dikarya</taxon>
        <taxon>Basidiomycota</taxon>
        <taxon>Pucciniomycotina</taxon>
        <taxon>Microbotryomycetes</taxon>
        <taxon>Sporidiobolales</taxon>
        <taxon>Sporidiobolaceae</taxon>
        <taxon>Rhodotorula</taxon>
    </lineage>
</organism>
<evidence type="ECO:0000313" key="1">
    <source>
        <dbReference type="EMBL" id="CDR43758.1"/>
    </source>
</evidence>